<reference evidence="1 2" key="1">
    <citation type="submission" date="2018-08" db="EMBL/GenBank/DDBJ databases">
        <title>Thalassotalea euphylliae genome.</title>
        <authorList>
            <person name="Summers S."/>
            <person name="Rice S.A."/>
            <person name="Freckelton M.L."/>
            <person name="Nedved B.T."/>
            <person name="Hadfield M.G."/>
        </authorList>
    </citation>
    <scope>NUCLEOTIDE SEQUENCE [LARGE SCALE GENOMIC DNA]</scope>
    <source>
        <strain evidence="1 2">H1</strain>
    </source>
</reference>
<name>A0A3E0TUD0_9GAMM</name>
<accession>A0A3E0TUD0</accession>
<dbReference type="GO" id="GO:0006099">
    <property type="term" value="P:tricarboxylic acid cycle"/>
    <property type="evidence" value="ECO:0007669"/>
    <property type="project" value="InterPro"/>
</dbReference>
<sequence length="35" mass="3812">MLGGNNIQPMIDLLDEHKLAEIAGAGVNKSLWCFL</sequence>
<dbReference type="Proteomes" id="UP000256478">
    <property type="component" value="Unassembled WGS sequence"/>
</dbReference>
<dbReference type="GO" id="GO:0003994">
    <property type="term" value="F:aconitate hydratase activity"/>
    <property type="evidence" value="ECO:0007669"/>
    <property type="project" value="InterPro"/>
</dbReference>
<dbReference type="EMBL" id="QUOU01000001">
    <property type="protein sequence ID" value="REL28044.1"/>
    <property type="molecule type" value="Genomic_DNA"/>
</dbReference>
<dbReference type="InterPro" id="IPR036288">
    <property type="entry name" value="Aconitase_B_HEAT-like_dom_sf"/>
</dbReference>
<dbReference type="SUPFAM" id="SSF74778">
    <property type="entry name" value="Aconitase B, N-terminal domain"/>
    <property type="match status" value="1"/>
</dbReference>
<organism evidence="1 2">
    <name type="scientific">Thalassotalea euphylliae</name>
    <dbReference type="NCBI Taxonomy" id="1655234"/>
    <lineage>
        <taxon>Bacteria</taxon>
        <taxon>Pseudomonadati</taxon>
        <taxon>Pseudomonadota</taxon>
        <taxon>Gammaproteobacteria</taxon>
        <taxon>Alteromonadales</taxon>
        <taxon>Colwelliaceae</taxon>
        <taxon>Thalassotalea</taxon>
    </lineage>
</organism>
<proteinExistence type="predicted"/>
<protein>
    <submittedName>
        <fullName evidence="1">Uncharacterized protein</fullName>
    </submittedName>
</protein>
<dbReference type="AlphaFoldDB" id="A0A3E0TUD0"/>
<comment type="caution">
    <text evidence="1">The sequence shown here is derived from an EMBL/GenBank/DDBJ whole genome shotgun (WGS) entry which is preliminary data.</text>
</comment>
<gene>
    <name evidence="1" type="ORF">DXX93_16735</name>
</gene>
<evidence type="ECO:0000313" key="2">
    <source>
        <dbReference type="Proteomes" id="UP000256478"/>
    </source>
</evidence>
<evidence type="ECO:0000313" key="1">
    <source>
        <dbReference type="EMBL" id="REL28044.1"/>
    </source>
</evidence>